<name>A0A8H6XV46_9AGAR</name>
<proteinExistence type="predicted"/>
<dbReference type="AlphaFoldDB" id="A0A8H6XV46"/>
<dbReference type="EMBL" id="JACAZI010000012">
    <property type="protein sequence ID" value="KAF7346984.1"/>
    <property type="molecule type" value="Genomic_DNA"/>
</dbReference>
<evidence type="ECO:0000313" key="1">
    <source>
        <dbReference type="EMBL" id="KAF7346984.1"/>
    </source>
</evidence>
<gene>
    <name evidence="1" type="ORF">MVEN_01451200</name>
</gene>
<dbReference type="OrthoDB" id="3071602at2759"/>
<dbReference type="Proteomes" id="UP000620124">
    <property type="component" value="Unassembled WGS sequence"/>
</dbReference>
<evidence type="ECO:0008006" key="3">
    <source>
        <dbReference type="Google" id="ProtNLM"/>
    </source>
</evidence>
<comment type="caution">
    <text evidence="1">The sequence shown here is derived from an EMBL/GenBank/DDBJ whole genome shotgun (WGS) entry which is preliminary data.</text>
</comment>
<sequence length="351" mass="39748">MNEPPNPLHVPELLHNCIHPLRDSPSDLAACALVARSWVYPAQSHLFREVLRLTPHLIPYVRRLGIDILIHPDDVFSDVISLPFTHLVEISTIITLSNTSALAMQQLISLPTLSRVRITCYSAVSSAFQQIWDRSSPSIRSLHLDFQNHPETFEPVPHQCVAPINLEALYIWYMPDLVAGWLQHETCPFKFSNLKVLSVGQNLEILRWNSFASARQKIEALELEVSQDAEFIDLSLFPRLTFLRILATLRNSEASSKLIKIISTIPPSNNLREVVIYGVVEEESVCSELDSALIPLLLHPSATVELAWARLEPLFPQLGSRGMLRLTNWEEAWITKYEGMLVPSTRRAWAA</sequence>
<organism evidence="1 2">
    <name type="scientific">Mycena venus</name>
    <dbReference type="NCBI Taxonomy" id="2733690"/>
    <lineage>
        <taxon>Eukaryota</taxon>
        <taxon>Fungi</taxon>
        <taxon>Dikarya</taxon>
        <taxon>Basidiomycota</taxon>
        <taxon>Agaricomycotina</taxon>
        <taxon>Agaricomycetes</taxon>
        <taxon>Agaricomycetidae</taxon>
        <taxon>Agaricales</taxon>
        <taxon>Marasmiineae</taxon>
        <taxon>Mycenaceae</taxon>
        <taxon>Mycena</taxon>
    </lineage>
</organism>
<protein>
    <recommendedName>
        <fullName evidence="3">F-box domain-containing protein</fullName>
    </recommendedName>
</protein>
<reference evidence="1" key="1">
    <citation type="submission" date="2020-05" db="EMBL/GenBank/DDBJ databases">
        <title>Mycena genomes resolve the evolution of fungal bioluminescence.</title>
        <authorList>
            <person name="Tsai I.J."/>
        </authorList>
    </citation>
    <scope>NUCLEOTIDE SEQUENCE</scope>
    <source>
        <strain evidence="1">CCC161011</strain>
    </source>
</reference>
<evidence type="ECO:0000313" key="2">
    <source>
        <dbReference type="Proteomes" id="UP000620124"/>
    </source>
</evidence>
<accession>A0A8H6XV46</accession>
<keyword evidence="2" id="KW-1185">Reference proteome</keyword>